<sequence>MYAVGRLGSYISRGVYTVSGPFHPFGGAVDIIVVEQPDGSFRSSPWYVRFGKFQGVLKTREKVVRISVNGVDAGFHMYLDHKGEAYFLKEKSVKKMVRSVTPTSEQLASLNLKEGSNSVTFTFSTAMLGDQQQVDARIYLWKWNTRIIISDVDGTITKSDVLGQFMPLVGMDWAQTGVAHLFSAIKENGYQLLFLSARAISQAYHTRRFLSQTFLNYKYKFLDLQDGKGLPDGPVVISPDGLFPSLYREVIRRAPHEFKIACLEEIKALFPPDYNPFYAGFGNRNTDEISYLKVGIPKGKIFTINPKGEVVVNKHINTKSYSSLHALVHGMFPPTAKSEPVSLCLNRIQ</sequence>
<dbReference type="Pfam" id="PF04571">
    <property type="entry name" value="Lipin_N"/>
    <property type="match status" value="1"/>
</dbReference>
<dbReference type="EMBL" id="PGOL01000483">
    <property type="protein sequence ID" value="PKI69747.1"/>
    <property type="molecule type" value="Genomic_DNA"/>
</dbReference>
<comment type="caution">
    <text evidence="3">The sequence shown here is derived from an EMBL/GenBank/DDBJ whole genome shotgun (WGS) entry which is preliminary data.</text>
</comment>
<name>A0A2I0KMP1_PUNGR</name>
<comment type="similarity">
    <text evidence="1">Belongs to the lipin family.</text>
</comment>
<proteinExistence type="inferred from homology"/>
<dbReference type="Proteomes" id="UP000233551">
    <property type="component" value="Unassembled WGS sequence"/>
</dbReference>
<organism evidence="3 4">
    <name type="scientific">Punica granatum</name>
    <name type="common">Pomegranate</name>
    <dbReference type="NCBI Taxonomy" id="22663"/>
    <lineage>
        <taxon>Eukaryota</taxon>
        <taxon>Viridiplantae</taxon>
        <taxon>Streptophyta</taxon>
        <taxon>Embryophyta</taxon>
        <taxon>Tracheophyta</taxon>
        <taxon>Spermatophyta</taxon>
        <taxon>Magnoliopsida</taxon>
        <taxon>eudicotyledons</taxon>
        <taxon>Gunneridae</taxon>
        <taxon>Pentapetalae</taxon>
        <taxon>rosids</taxon>
        <taxon>malvids</taxon>
        <taxon>Myrtales</taxon>
        <taxon>Lythraceae</taxon>
        <taxon>Punica</taxon>
    </lineage>
</organism>
<dbReference type="STRING" id="22663.A0A2I0KMP1"/>
<evidence type="ECO:0000313" key="4">
    <source>
        <dbReference type="Proteomes" id="UP000233551"/>
    </source>
</evidence>
<feature type="domain" description="LNS2/PITP" evidence="2">
    <location>
        <begin position="147"/>
        <end position="313"/>
    </location>
</feature>
<reference evidence="3 4" key="1">
    <citation type="submission" date="2017-11" db="EMBL/GenBank/DDBJ databases">
        <title>De-novo sequencing of pomegranate (Punica granatum L.) genome.</title>
        <authorList>
            <person name="Akparov Z."/>
            <person name="Amiraslanov A."/>
            <person name="Hajiyeva S."/>
            <person name="Abbasov M."/>
            <person name="Kaur K."/>
            <person name="Hamwieh A."/>
            <person name="Solovyev V."/>
            <person name="Salamov A."/>
            <person name="Braich B."/>
            <person name="Kosarev P."/>
            <person name="Mahmoud A."/>
            <person name="Hajiyev E."/>
            <person name="Babayeva S."/>
            <person name="Izzatullayeva V."/>
            <person name="Mammadov A."/>
            <person name="Mammadov A."/>
            <person name="Sharifova S."/>
            <person name="Ojaghi J."/>
            <person name="Eynullazada K."/>
            <person name="Bayramov B."/>
            <person name="Abdulazimova A."/>
            <person name="Shahmuradov I."/>
        </authorList>
    </citation>
    <scope>NUCLEOTIDE SEQUENCE [LARGE SCALE GENOMIC DNA]</scope>
    <source>
        <strain evidence="4">cv. AG2017</strain>
        <tissue evidence="3">Leaf</tissue>
    </source>
</reference>
<dbReference type="SUPFAM" id="SSF56784">
    <property type="entry name" value="HAD-like"/>
    <property type="match status" value="1"/>
</dbReference>
<dbReference type="InterPro" id="IPR007651">
    <property type="entry name" value="Lipin_N"/>
</dbReference>
<dbReference type="InterPro" id="IPR026058">
    <property type="entry name" value="LIPIN"/>
</dbReference>
<dbReference type="InterPro" id="IPR031315">
    <property type="entry name" value="LNS2/PITP"/>
</dbReference>
<evidence type="ECO:0000259" key="2">
    <source>
        <dbReference type="SMART" id="SM00775"/>
    </source>
</evidence>
<keyword evidence="4" id="KW-1185">Reference proteome</keyword>
<dbReference type="PANTHER" id="PTHR12181">
    <property type="entry name" value="LIPIN"/>
    <property type="match status" value="1"/>
</dbReference>
<gene>
    <name evidence="3" type="ORF">CRG98_009903</name>
</gene>
<evidence type="ECO:0000313" key="3">
    <source>
        <dbReference type="EMBL" id="PKI69747.1"/>
    </source>
</evidence>
<dbReference type="InterPro" id="IPR036412">
    <property type="entry name" value="HAD-like_sf"/>
</dbReference>
<dbReference type="PANTHER" id="PTHR12181:SF12">
    <property type="entry name" value="PHOSPHATIDATE PHOSPHATASE"/>
    <property type="match status" value="1"/>
</dbReference>
<dbReference type="InterPro" id="IPR013209">
    <property type="entry name" value="LNS2"/>
</dbReference>
<dbReference type="GO" id="GO:0008195">
    <property type="term" value="F:phosphatidate phosphatase activity"/>
    <property type="evidence" value="ECO:0007669"/>
    <property type="project" value="TreeGrafter"/>
</dbReference>
<dbReference type="Pfam" id="PF08235">
    <property type="entry name" value="LNS2"/>
    <property type="match status" value="1"/>
</dbReference>
<evidence type="ECO:0000256" key="1">
    <source>
        <dbReference type="ARBA" id="ARBA00005476"/>
    </source>
</evidence>
<dbReference type="AlphaFoldDB" id="A0A2I0KMP1"/>
<dbReference type="SMART" id="SM00775">
    <property type="entry name" value="LNS2"/>
    <property type="match status" value="1"/>
</dbReference>
<protein>
    <recommendedName>
        <fullName evidence="2">LNS2/PITP domain-containing protein</fullName>
    </recommendedName>
</protein>
<accession>A0A2I0KMP1</accession>